<name>A0A345KMC9_9CAUD</name>
<gene>
    <name evidence="2" type="primary">43</name>
    <name evidence="2" type="ORF">SEA_KEANEYLIN_43</name>
</gene>
<dbReference type="Pfam" id="PF18909">
    <property type="entry name" value="dGTP_diPhyd_N"/>
    <property type="match status" value="1"/>
</dbReference>
<organism evidence="2 3">
    <name type="scientific">Arthrobacter phage KeaneyLin</name>
    <dbReference type="NCBI Taxonomy" id="2250412"/>
    <lineage>
        <taxon>Viruses</taxon>
        <taxon>Duplodnaviria</taxon>
        <taxon>Heunggongvirae</taxon>
        <taxon>Uroviricota</taxon>
        <taxon>Caudoviricetes</taxon>
        <taxon>Mudcatvirus</taxon>
        <taxon>Mudcatvirus keaneylin</taxon>
    </lineage>
</organism>
<dbReference type="KEGG" id="vg:77943029"/>
<reference evidence="2 3" key="1">
    <citation type="submission" date="2018-06" db="EMBL/GenBank/DDBJ databases">
        <authorList>
            <person name="Buckel R.L."/>
            <person name="Fomich M.L."/>
            <person name="Krishna A.V."/>
            <person name="Lan D."/>
            <person name="Mackey A.I."/>
            <person name="Ball S.L."/>
            <person name="Breitenberger C.A."/>
            <person name="Daniels C.J."/>
            <person name="Garlena R.A."/>
            <person name="Russell D.A."/>
            <person name="Pope W.H."/>
            <person name="Jacobs-Sera D."/>
            <person name="Hatfull G.F."/>
        </authorList>
    </citation>
    <scope>NUCLEOTIDE SEQUENCE [LARGE SCALE GENOMIC DNA]</scope>
</reference>
<dbReference type="Proteomes" id="UP000260561">
    <property type="component" value="Segment"/>
</dbReference>
<proteinExistence type="predicted"/>
<evidence type="ECO:0000313" key="2">
    <source>
        <dbReference type="EMBL" id="AXH44181.1"/>
    </source>
</evidence>
<keyword evidence="3" id="KW-1185">Reference proteome</keyword>
<dbReference type="EMBL" id="MH450120">
    <property type="protein sequence ID" value="AXH44181.1"/>
    <property type="molecule type" value="Genomic_DNA"/>
</dbReference>
<dbReference type="RefSeq" id="YP_010666921.1">
    <property type="nucleotide sequence ID" value="NC_070947.1"/>
</dbReference>
<accession>A0A345KMC9</accession>
<sequence>MTEIRTTSSTGGEKGVKPERYDLIPVEAMAKVAQLYGFGAKKYAEHNWRKGYEWSKSYAAMQRHMNAFWSGEEIDPETGLPHLAAVVFHALALMTFMEEHRDFDDRYLRAGKEDAVVTKEKYRAFLLNSGEFTLDKINDMVDYAYPG</sequence>
<dbReference type="GeneID" id="77943029"/>
<evidence type="ECO:0000259" key="1">
    <source>
        <dbReference type="Pfam" id="PF18909"/>
    </source>
</evidence>
<dbReference type="InterPro" id="IPR044038">
    <property type="entry name" value="dATP/dGTP_diPOhydrolase_N"/>
</dbReference>
<feature type="domain" description="dATP/dGTP diphosphohydrolase N-terminal" evidence="1">
    <location>
        <begin position="9"/>
        <end position="106"/>
    </location>
</feature>
<protein>
    <recommendedName>
        <fullName evidence="1">dATP/dGTP diphosphohydrolase N-terminal domain-containing protein</fullName>
    </recommendedName>
</protein>
<evidence type="ECO:0000313" key="3">
    <source>
        <dbReference type="Proteomes" id="UP000260561"/>
    </source>
</evidence>